<dbReference type="SUPFAM" id="SSF52833">
    <property type="entry name" value="Thioredoxin-like"/>
    <property type="match status" value="1"/>
</dbReference>
<evidence type="ECO:0000313" key="1">
    <source>
        <dbReference type="EMBL" id="TCP53102.1"/>
    </source>
</evidence>
<dbReference type="Gene3D" id="3.40.30.10">
    <property type="entry name" value="Glutaredoxin"/>
    <property type="match status" value="1"/>
</dbReference>
<protein>
    <submittedName>
        <fullName evidence="1">Glutaredoxin</fullName>
    </submittedName>
</protein>
<evidence type="ECO:0000313" key="2">
    <source>
        <dbReference type="Proteomes" id="UP000294911"/>
    </source>
</evidence>
<name>A0A4R2QT55_9PSEU</name>
<dbReference type="OrthoDB" id="8779161at2"/>
<keyword evidence="2" id="KW-1185">Reference proteome</keyword>
<proteinExistence type="predicted"/>
<dbReference type="RefSeq" id="WP_132877545.1">
    <property type="nucleotide sequence ID" value="NZ_SLXQ01000005.1"/>
</dbReference>
<dbReference type="EMBL" id="SLXQ01000005">
    <property type="protein sequence ID" value="TCP53102.1"/>
    <property type="molecule type" value="Genomic_DNA"/>
</dbReference>
<gene>
    <name evidence="1" type="ORF">EV191_105165</name>
</gene>
<comment type="caution">
    <text evidence="1">The sequence shown here is derived from an EMBL/GenBank/DDBJ whole genome shotgun (WGS) entry which is preliminary data.</text>
</comment>
<reference evidence="1 2" key="1">
    <citation type="submission" date="2019-03" db="EMBL/GenBank/DDBJ databases">
        <title>Genomic Encyclopedia of Type Strains, Phase IV (KMG-IV): sequencing the most valuable type-strain genomes for metagenomic binning, comparative biology and taxonomic classification.</title>
        <authorList>
            <person name="Goeker M."/>
        </authorList>
    </citation>
    <scope>NUCLEOTIDE SEQUENCE [LARGE SCALE GENOMIC DNA]</scope>
    <source>
        <strain evidence="1 2">DSM 45765</strain>
    </source>
</reference>
<organism evidence="1 2">
    <name type="scientific">Tamaricihabitans halophyticus</name>
    <dbReference type="NCBI Taxonomy" id="1262583"/>
    <lineage>
        <taxon>Bacteria</taxon>
        <taxon>Bacillati</taxon>
        <taxon>Actinomycetota</taxon>
        <taxon>Actinomycetes</taxon>
        <taxon>Pseudonocardiales</taxon>
        <taxon>Pseudonocardiaceae</taxon>
        <taxon>Tamaricihabitans</taxon>
    </lineage>
</organism>
<dbReference type="Pfam" id="PF05768">
    <property type="entry name" value="Glrx-like"/>
    <property type="match status" value="1"/>
</dbReference>
<dbReference type="InterPro" id="IPR008554">
    <property type="entry name" value="Glutaredoxin-like"/>
</dbReference>
<dbReference type="AlphaFoldDB" id="A0A4R2QT55"/>
<dbReference type="InterPro" id="IPR036249">
    <property type="entry name" value="Thioredoxin-like_sf"/>
</dbReference>
<dbReference type="Proteomes" id="UP000294911">
    <property type="component" value="Unassembled WGS sequence"/>
</dbReference>
<sequence length="80" mass="9051">MVDRSVTVLGRQGCPACRQAEADVQRICAELGVEWHEVDVDTDPELRAEYGDRVPVILVDDVEHGYWKVEEQRLRAALTS</sequence>
<accession>A0A4R2QT55</accession>